<evidence type="ECO:0000256" key="1">
    <source>
        <dbReference type="ARBA" id="ARBA00004377"/>
    </source>
</evidence>
<keyword evidence="5" id="KW-0812">Transmembrane</keyword>
<organism evidence="10 11">
    <name type="scientific">Roseateles albus</name>
    <dbReference type="NCBI Taxonomy" id="2987525"/>
    <lineage>
        <taxon>Bacteria</taxon>
        <taxon>Pseudomonadati</taxon>
        <taxon>Pseudomonadota</taxon>
        <taxon>Betaproteobacteria</taxon>
        <taxon>Burkholderiales</taxon>
        <taxon>Sphaerotilaceae</taxon>
        <taxon>Roseateles</taxon>
    </lineage>
</organism>
<keyword evidence="3" id="KW-1003">Cell membrane</keyword>
<accession>A0ABT5KLW7</accession>
<reference evidence="10 11" key="1">
    <citation type="submission" date="2022-10" db="EMBL/GenBank/DDBJ databases">
        <title>Paucibacter sp. hw1 Genome sequencing.</title>
        <authorList>
            <person name="Park S."/>
        </authorList>
    </citation>
    <scope>NUCLEOTIDE SEQUENCE [LARGE SCALE GENOMIC DNA]</scope>
    <source>
        <strain evidence="11">hw1</strain>
    </source>
</reference>
<keyword evidence="7" id="KW-0472">Membrane</keyword>
<dbReference type="EMBL" id="JAQQXT010000022">
    <property type="protein sequence ID" value="MDC8774449.1"/>
    <property type="molecule type" value="Genomic_DNA"/>
</dbReference>
<comment type="subcellular location">
    <subcellularLocation>
        <location evidence="1">Cell inner membrane</location>
        <topology evidence="1">Single-pass membrane protein</topology>
    </subcellularLocation>
</comment>
<feature type="domain" description="DUF883" evidence="9">
    <location>
        <begin position="74"/>
        <end position="103"/>
    </location>
</feature>
<comment type="similarity">
    <text evidence="2">Belongs to the ElaB/YgaM/YqjD family.</text>
</comment>
<keyword evidence="11" id="KW-1185">Reference proteome</keyword>
<evidence type="ECO:0000256" key="7">
    <source>
        <dbReference type="ARBA" id="ARBA00023136"/>
    </source>
</evidence>
<keyword evidence="4" id="KW-0997">Cell inner membrane</keyword>
<evidence type="ECO:0000256" key="4">
    <source>
        <dbReference type="ARBA" id="ARBA00022519"/>
    </source>
</evidence>
<proteinExistence type="inferred from homology"/>
<dbReference type="InterPro" id="IPR043604">
    <property type="entry name" value="DUF883_N"/>
</dbReference>
<dbReference type="InterPro" id="IPR043605">
    <property type="entry name" value="DUF883_C"/>
</dbReference>
<evidence type="ECO:0000256" key="2">
    <source>
        <dbReference type="ARBA" id="ARBA00010423"/>
    </source>
</evidence>
<evidence type="ECO:0000256" key="5">
    <source>
        <dbReference type="ARBA" id="ARBA00022692"/>
    </source>
</evidence>
<sequence length="103" mass="11298">MPLVHEIHTDKLKNDLRVLIADAEEVLRATSGQAGEEMHELRLRMQGNLQRAKASLAQLPHLALEQARAAGQATDGYVHENPWKAITATAGIGLLLGMLISRR</sequence>
<evidence type="ECO:0000313" key="10">
    <source>
        <dbReference type="EMBL" id="MDC8774449.1"/>
    </source>
</evidence>
<protein>
    <submittedName>
        <fullName evidence="10">DUF883 family protein</fullName>
    </submittedName>
</protein>
<dbReference type="Pfam" id="PF19029">
    <property type="entry name" value="DUF883_C"/>
    <property type="match status" value="1"/>
</dbReference>
<dbReference type="PANTHER" id="PTHR35893">
    <property type="entry name" value="INNER MEMBRANE PROTEIN-RELATED"/>
    <property type="match status" value="1"/>
</dbReference>
<dbReference type="InterPro" id="IPR010279">
    <property type="entry name" value="YqjD/ElaB"/>
</dbReference>
<gene>
    <name evidence="10" type="ORF">PRZ03_23035</name>
</gene>
<name>A0ABT5KLW7_9BURK</name>
<dbReference type="PANTHER" id="PTHR35893:SF3">
    <property type="entry name" value="INNER MEMBRANE PROTEIN"/>
    <property type="match status" value="1"/>
</dbReference>
<dbReference type="Proteomes" id="UP001221189">
    <property type="component" value="Unassembled WGS sequence"/>
</dbReference>
<evidence type="ECO:0000313" key="11">
    <source>
        <dbReference type="Proteomes" id="UP001221189"/>
    </source>
</evidence>
<evidence type="ECO:0000259" key="9">
    <source>
        <dbReference type="Pfam" id="PF19029"/>
    </source>
</evidence>
<evidence type="ECO:0000256" key="3">
    <source>
        <dbReference type="ARBA" id="ARBA00022475"/>
    </source>
</evidence>
<feature type="domain" description="DUF883" evidence="8">
    <location>
        <begin position="10"/>
        <end position="57"/>
    </location>
</feature>
<comment type="caution">
    <text evidence="10">The sequence shown here is derived from an EMBL/GenBank/DDBJ whole genome shotgun (WGS) entry which is preliminary data.</text>
</comment>
<dbReference type="Pfam" id="PF05957">
    <property type="entry name" value="DUF883"/>
    <property type="match status" value="1"/>
</dbReference>
<dbReference type="RefSeq" id="WP_273602450.1">
    <property type="nucleotide sequence ID" value="NZ_JAQQXT010000022.1"/>
</dbReference>
<evidence type="ECO:0000259" key="8">
    <source>
        <dbReference type="Pfam" id="PF05957"/>
    </source>
</evidence>
<evidence type="ECO:0000256" key="6">
    <source>
        <dbReference type="ARBA" id="ARBA00022989"/>
    </source>
</evidence>
<keyword evidence="6" id="KW-1133">Transmembrane helix</keyword>